<gene>
    <name evidence="1" type="ORF">Asi02nite_45840</name>
</gene>
<dbReference type="Proteomes" id="UP000604117">
    <property type="component" value="Unassembled WGS sequence"/>
</dbReference>
<organism evidence="1 2">
    <name type="scientific">Asanoa siamensis</name>
    <dbReference type="NCBI Taxonomy" id="926357"/>
    <lineage>
        <taxon>Bacteria</taxon>
        <taxon>Bacillati</taxon>
        <taxon>Actinomycetota</taxon>
        <taxon>Actinomycetes</taxon>
        <taxon>Micromonosporales</taxon>
        <taxon>Micromonosporaceae</taxon>
        <taxon>Asanoa</taxon>
    </lineage>
</organism>
<protein>
    <submittedName>
        <fullName evidence="1">Uncharacterized protein</fullName>
    </submittedName>
</protein>
<dbReference type="InterPro" id="IPR046275">
    <property type="entry name" value="DUF6308"/>
</dbReference>
<dbReference type="EMBL" id="BONE01000038">
    <property type="protein sequence ID" value="GIF75066.1"/>
    <property type="molecule type" value="Genomic_DNA"/>
</dbReference>
<dbReference type="RefSeq" id="WP_203715948.1">
    <property type="nucleotide sequence ID" value="NZ_BONE01000038.1"/>
</dbReference>
<reference evidence="1 2" key="1">
    <citation type="submission" date="2021-01" db="EMBL/GenBank/DDBJ databases">
        <title>Whole genome shotgun sequence of Asanoa siamensis NBRC 107932.</title>
        <authorList>
            <person name="Komaki H."/>
            <person name="Tamura T."/>
        </authorList>
    </citation>
    <scope>NUCLEOTIDE SEQUENCE [LARGE SCALE GENOMIC DNA]</scope>
    <source>
        <strain evidence="1 2">NBRC 107932</strain>
    </source>
</reference>
<sequence>MSVPPIDVAGWKIDDPLEVVAGWCRANPGVLRRFDFVAGTAPALTPELVAATLAADSRTNRAQAAWLLTKSAGAPWDVVPPAATLAEADPLEQGGLYEAAEALYGHFYRDRPRGIDHTKISTCLYLTRPALFPVLDYGVLQRYHQPARSAARDLEDRRRDRRWVRRTYWAAIRADVLRAVGALDDLRAALRAEGDLVGEAGERLSDIRLIDILGRAAGR</sequence>
<keyword evidence="2" id="KW-1185">Reference proteome</keyword>
<name>A0ABQ4CUU4_9ACTN</name>
<comment type="caution">
    <text evidence="1">The sequence shown here is derived from an EMBL/GenBank/DDBJ whole genome shotgun (WGS) entry which is preliminary data.</text>
</comment>
<evidence type="ECO:0000313" key="2">
    <source>
        <dbReference type="Proteomes" id="UP000604117"/>
    </source>
</evidence>
<evidence type="ECO:0000313" key="1">
    <source>
        <dbReference type="EMBL" id="GIF75066.1"/>
    </source>
</evidence>
<proteinExistence type="predicted"/>
<accession>A0ABQ4CUU4</accession>
<dbReference type="Pfam" id="PF19827">
    <property type="entry name" value="DUF6308"/>
    <property type="match status" value="1"/>
</dbReference>